<accession>A0A6G1KXY2</accession>
<feature type="compositionally biased region" description="Basic and acidic residues" evidence="4">
    <location>
        <begin position="253"/>
        <end position="271"/>
    </location>
</feature>
<dbReference type="AlphaFoldDB" id="A0A6G1KXY2"/>
<comment type="subcellular location">
    <subcellularLocation>
        <location evidence="1">Nucleus</location>
        <location evidence="1">Nucleolus</location>
    </subcellularLocation>
</comment>
<dbReference type="OrthoDB" id="277439at2759"/>
<feature type="region of interest" description="Disordered" evidence="4">
    <location>
        <begin position="1"/>
        <end position="211"/>
    </location>
</feature>
<keyword evidence="2" id="KW-0597">Phosphoprotein</keyword>
<sequence>MPPRVSRQSISVAAPKNAKNKSKKRNLDAYAIAGHQTKEPSRIAAHRLGESIDENPRKRRRVEDESEDAGKLPKSRGVDGEIDEGSDSEGNEWRLGGLAEDDEDSDLDSEEAFGESDEERFEGFTFRGSSSNKVKRDVEEEEEDEDDFGEEGVDLATMLDDEDEETEEDESEDEVDSEDDEANDEERLARLRDRVEAMDDPDDSTDAADGGMLSVDDLLADLDPAAKKQYAAAIKTKKKSQAPKTLAAPLPKRQQDRLDREAASKQARDQISRWQDTVMNNRRAEFLSFPLKDSKNIPIGKDKFDVQSAPQNELEENIRKIMEESGMVSKPGEQAADEGDLMKAEELATNKLPIEEVMRRRAELRRARELLFREEIKAKRIAKIKSKSYRKVHRKQKEREAEKERAEGLSIDEDEREKNYRQRAEMRMSTTHRDSKWARTLKATNRTVWDDGARDAVMEQARRQEELKRRITGEDISDSDLSDEEGDEMLQLKKLGDDGEGIGSQKGVGSMKFMRAAEERQRARNAEDVERLRKELAGEGSDEGESDEEIEEAVQSGVSNGISAKFGNSKEISTKSSNSKEISVKSDNSKESAKSRNSKGISAKSKGLQSLSRVNDRRDVNQKQDEPVSSWLVGDAGKNKKDKAQKRAADVNEVALITTSAKPVKSKRSEPQITNDTDSDDESRVNPLFTKSYHARAFAGDDVELQFSREKAELAAEEDEKEVSTHLPGWGSWTGEGLSRSIKKANKKAAHNPLFKNKLHGVKAEKRKDKKLDNVIVSEKQDRKANKYLAKELPHGFEAKEQYERSLRVPVGPEWTTKEVFQRSTRPRVVVRRGEVIEAMEKLG</sequence>
<feature type="compositionally biased region" description="Basic and acidic residues" evidence="4">
    <location>
        <begin position="515"/>
        <end position="537"/>
    </location>
</feature>
<proteinExistence type="predicted"/>
<feature type="region of interest" description="Disordered" evidence="4">
    <location>
        <begin position="460"/>
        <end position="686"/>
    </location>
</feature>
<dbReference type="Pfam" id="PF04615">
    <property type="entry name" value="Utp14"/>
    <property type="match status" value="1"/>
</dbReference>
<evidence type="ECO:0000313" key="5">
    <source>
        <dbReference type="EMBL" id="KAF2765018.1"/>
    </source>
</evidence>
<feature type="compositionally biased region" description="Basic and acidic residues" evidence="4">
    <location>
        <begin position="614"/>
        <end position="626"/>
    </location>
</feature>
<feature type="compositionally biased region" description="Basic residues" evidence="4">
    <location>
        <begin position="741"/>
        <end position="750"/>
    </location>
</feature>
<evidence type="ECO:0000256" key="1">
    <source>
        <dbReference type="ARBA" id="ARBA00004604"/>
    </source>
</evidence>
<feature type="compositionally biased region" description="Basic and acidic residues" evidence="4">
    <location>
        <begin position="460"/>
        <end position="473"/>
    </location>
</feature>
<feature type="region of interest" description="Disordered" evidence="4">
    <location>
        <begin position="233"/>
        <end position="272"/>
    </location>
</feature>
<dbReference type="GO" id="GO:0032040">
    <property type="term" value="C:small-subunit processome"/>
    <property type="evidence" value="ECO:0007669"/>
    <property type="project" value="InterPro"/>
</dbReference>
<feature type="region of interest" description="Disordered" evidence="4">
    <location>
        <begin position="735"/>
        <end position="767"/>
    </location>
</feature>
<feature type="compositionally biased region" description="Basic and acidic residues" evidence="4">
    <location>
        <begin position="397"/>
        <end position="407"/>
    </location>
</feature>
<feature type="compositionally biased region" description="Acidic residues" evidence="4">
    <location>
        <begin position="99"/>
        <end position="120"/>
    </location>
</feature>
<dbReference type="EMBL" id="ML995903">
    <property type="protein sequence ID" value="KAF2765018.1"/>
    <property type="molecule type" value="Genomic_DNA"/>
</dbReference>
<evidence type="ECO:0000256" key="3">
    <source>
        <dbReference type="ARBA" id="ARBA00023242"/>
    </source>
</evidence>
<name>A0A6G1KXY2_9PEZI</name>
<feature type="compositionally biased region" description="Polar residues" evidence="4">
    <location>
        <begin position="1"/>
        <end position="11"/>
    </location>
</feature>
<evidence type="ECO:0000256" key="4">
    <source>
        <dbReference type="SAM" id="MobiDB-lite"/>
    </source>
</evidence>
<feature type="compositionally biased region" description="Basic and acidic residues" evidence="4">
    <location>
        <begin position="36"/>
        <end position="56"/>
    </location>
</feature>
<feature type="region of interest" description="Disordered" evidence="4">
    <location>
        <begin position="387"/>
        <end position="439"/>
    </location>
</feature>
<protein>
    <submittedName>
        <fullName evidence="5">Small-subunit processome</fullName>
    </submittedName>
</protein>
<reference evidence="5" key="1">
    <citation type="journal article" date="2020" name="Stud. Mycol.">
        <title>101 Dothideomycetes genomes: a test case for predicting lifestyles and emergence of pathogens.</title>
        <authorList>
            <person name="Haridas S."/>
            <person name="Albert R."/>
            <person name="Binder M."/>
            <person name="Bloem J."/>
            <person name="Labutti K."/>
            <person name="Salamov A."/>
            <person name="Andreopoulos B."/>
            <person name="Baker S."/>
            <person name="Barry K."/>
            <person name="Bills G."/>
            <person name="Bluhm B."/>
            <person name="Cannon C."/>
            <person name="Castanera R."/>
            <person name="Culley D."/>
            <person name="Daum C."/>
            <person name="Ezra D."/>
            <person name="Gonzalez J."/>
            <person name="Henrissat B."/>
            <person name="Kuo A."/>
            <person name="Liang C."/>
            <person name="Lipzen A."/>
            <person name="Lutzoni F."/>
            <person name="Magnuson J."/>
            <person name="Mondo S."/>
            <person name="Nolan M."/>
            <person name="Ohm R."/>
            <person name="Pangilinan J."/>
            <person name="Park H.-J."/>
            <person name="Ramirez L."/>
            <person name="Alfaro M."/>
            <person name="Sun H."/>
            <person name="Tritt A."/>
            <person name="Yoshinaga Y."/>
            <person name="Zwiers L.-H."/>
            <person name="Turgeon B."/>
            <person name="Goodwin S."/>
            <person name="Spatafora J."/>
            <person name="Crous P."/>
            <person name="Grigoriev I."/>
        </authorList>
    </citation>
    <scope>NUCLEOTIDE SEQUENCE</scope>
    <source>
        <strain evidence="5">CBS 116005</strain>
    </source>
</reference>
<feature type="compositionally biased region" description="Basic and acidic residues" evidence="4">
    <location>
        <begin position="416"/>
        <end position="437"/>
    </location>
</feature>
<feature type="compositionally biased region" description="Acidic residues" evidence="4">
    <location>
        <begin position="475"/>
        <end position="488"/>
    </location>
</feature>
<dbReference type="GO" id="GO:0006364">
    <property type="term" value="P:rRNA processing"/>
    <property type="evidence" value="ECO:0007669"/>
    <property type="project" value="InterPro"/>
</dbReference>
<feature type="compositionally biased region" description="Basic residues" evidence="4">
    <location>
        <begin position="387"/>
        <end position="396"/>
    </location>
</feature>
<gene>
    <name evidence="5" type="ORF">EJ03DRAFT_320199</name>
</gene>
<keyword evidence="3" id="KW-0539">Nucleus</keyword>
<organism evidence="5 6">
    <name type="scientific">Teratosphaeria nubilosa</name>
    <dbReference type="NCBI Taxonomy" id="161662"/>
    <lineage>
        <taxon>Eukaryota</taxon>
        <taxon>Fungi</taxon>
        <taxon>Dikarya</taxon>
        <taxon>Ascomycota</taxon>
        <taxon>Pezizomycotina</taxon>
        <taxon>Dothideomycetes</taxon>
        <taxon>Dothideomycetidae</taxon>
        <taxon>Mycosphaerellales</taxon>
        <taxon>Teratosphaeriaceae</taxon>
        <taxon>Teratosphaeria</taxon>
    </lineage>
</organism>
<keyword evidence="6" id="KW-1185">Reference proteome</keyword>
<dbReference type="PANTHER" id="PTHR14150:SF12">
    <property type="entry name" value="U3 SMALL NUCLEOLAR RNA-ASSOCIATED PROTEIN 14 HOMOLOG A"/>
    <property type="match status" value="1"/>
</dbReference>
<feature type="compositionally biased region" description="Acidic residues" evidence="4">
    <location>
        <begin position="139"/>
        <end position="184"/>
    </location>
</feature>
<dbReference type="PANTHER" id="PTHR14150">
    <property type="entry name" value="U3 SMALL NUCLEOLAR RNA-ASSOCIATED PROTEIN 14"/>
    <property type="match status" value="1"/>
</dbReference>
<feature type="compositionally biased region" description="Polar residues" evidence="4">
    <location>
        <begin position="570"/>
        <end position="581"/>
    </location>
</feature>
<feature type="compositionally biased region" description="Basic and acidic residues" evidence="4">
    <location>
        <begin position="185"/>
        <end position="197"/>
    </location>
</feature>
<dbReference type="Proteomes" id="UP000799436">
    <property type="component" value="Unassembled WGS sequence"/>
</dbReference>
<feature type="compositionally biased region" description="Basic and acidic residues" evidence="4">
    <location>
        <begin position="582"/>
        <end position="594"/>
    </location>
</feature>
<feature type="compositionally biased region" description="Acidic residues" evidence="4">
    <location>
        <begin position="80"/>
        <end position="90"/>
    </location>
</feature>
<dbReference type="InterPro" id="IPR006709">
    <property type="entry name" value="SSU_processome_Utp14"/>
</dbReference>
<evidence type="ECO:0000313" key="6">
    <source>
        <dbReference type="Proteomes" id="UP000799436"/>
    </source>
</evidence>
<feature type="compositionally biased region" description="Basic and acidic residues" evidence="4">
    <location>
        <begin position="68"/>
        <end position="79"/>
    </location>
</feature>
<evidence type="ECO:0000256" key="2">
    <source>
        <dbReference type="ARBA" id="ARBA00022553"/>
    </source>
</evidence>
<feature type="compositionally biased region" description="Acidic residues" evidence="4">
    <location>
        <begin position="540"/>
        <end position="552"/>
    </location>
</feature>